<accession>A0AA40ALE5</accession>
<organism evidence="1 2">
    <name type="scientific">Lasiosphaeria miniovina</name>
    <dbReference type="NCBI Taxonomy" id="1954250"/>
    <lineage>
        <taxon>Eukaryota</taxon>
        <taxon>Fungi</taxon>
        <taxon>Dikarya</taxon>
        <taxon>Ascomycota</taxon>
        <taxon>Pezizomycotina</taxon>
        <taxon>Sordariomycetes</taxon>
        <taxon>Sordariomycetidae</taxon>
        <taxon>Sordariales</taxon>
        <taxon>Lasiosphaeriaceae</taxon>
        <taxon>Lasiosphaeria</taxon>
    </lineage>
</organism>
<protein>
    <submittedName>
        <fullName evidence="1">Uncharacterized protein</fullName>
    </submittedName>
</protein>
<reference evidence="1" key="1">
    <citation type="submission" date="2023-06" db="EMBL/GenBank/DDBJ databases">
        <title>Genome-scale phylogeny and comparative genomics of the fungal order Sordariales.</title>
        <authorList>
            <consortium name="Lawrence Berkeley National Laboratory"/>
            <person name="Hensen N."/>
            <person name="Bonometti L."/>
            <person name="Westerberg I."/>
            <person name="Brannstrom I.O."/>
            <person name="Guillou S."/>
            <person name="Cros-Aarteil S."/>
            <person name="Calhoun S."/>
            <person name="Haridas S."/>
            <person name="Kuo A."/>
            <person name="Mondo S."/>
            <person name="Pangilinan J."/>
            <person name="Riley R."/>
            <person name="LaButti K."/>
            <person name="Andreopoulos B."/>
            <person name="Lipzen A."/>
            <person name="Chen C."/>
            <person name="Yanf M."/>
            <person name="Daum C."/>
            <person name="Ng V."/>
            <person name="Clum A."/>
            <person name="Steindorff A."/>
            <person name="Ohm R."/>
            <person name="Martin F."/>
            <person name="Silar P."/>
            <person name="Natvig D."/>
            <person name="Lalanne C."/>
            <person name="Gautier V."/>
            <person name="Ament-velasquez S.L."/>
            <person name="Kruys A."/>
            <person name="Hutchinson M.I."/>
            <person name="Powell A.J."/>
            <person name="Barry K."/>
            <person name="Miller A.N."/>
            <person name="Grigoriev I.V."/>
            <person name="Debuchy R."/>
            <person name="Gladieux P."/>
            <person name="Thoren M.H."/>
            <person name="Johannesson H."/>
        </authorList>
    </citation>
    <scope>NUCLEOTIDE SEQUENCE</scope>
    <source>
        <strain evidence="1">SMH2392-1A</strain>
    </source>
</reference>
<dbReference type="EMBL" id="JAUIRO010000004">
    <property type="protein sequence ID" value="KAK0718015.1"/>
    <property type="molecule type" value="Genomic_DNA"/>
</dbReference>
<name>A0AA40ALE5_9PEZI</name>
<sequence length="256" mass="28400">MESYHPPATKRLGTPDLLDWEAGDKKRARLGLGVESFDLAQSSENPNNQTQRTDLGCAFGSPSLVLEDCSEPPDVWMSDAHAPWGDQDQFVGLDPNSQLSEPPVGMVCFGMICDSKGLLLDDPTAVEKSGLLSLPARRDTYELRPVSRDNVTFLQLDSDTEADVAVLDQITAHALSAVSKVFGCQVDLFLSGTEFQNLRSKFKSGEKRSNLLLRLCFTGPRKQRARLDGFSPKPDFIFRIRHTNAMEYRDTTTLTE</sequence>
<dbReference type="Proteomes" id="UP001172101">
    <property type="component" value="Unassembled WGS sequence"/>
</dbReference>
<evidence type="ECO:0000313" key="1">
    <source>
        <dbReference type="EMBL" id="KAK0718015.1"/>
    </source>
</evidence>
<proteinExistence type="predicted"/>
<evidence type="ECO:0000313" key="2">
    <source>
        <dbReference type="Proteomes" id="UP001172101"/>
    </source>
</evidence>
<dbReference type="AlphaFoldDB" id="A0AA40ALE5"/>
<comment type="caution">
    <text evidence="1">The sequence shown here is derived from an EMBL/GenBank/DDBJ whole genome shotgun (WGS) entry which is preliminary data.</text>
</comment>
<dbReference type="GeneID" id="85317582"/>
<gene>
    <name evidence="1" type="ORF">B0T26DRAFT_310514</name>
</gene>
<dbReference type="RefSeq" id="XP_060296808.1">
    <property type="nucleotide sequence ID" value="XM_060434312.1"/>
</dbReference>
<keyword evidence="2" id="KW-1185">Reference proteome</keyword>